<evidence type="ECO:0000313" key="2">
    <source>
        <dbReference type="Proteomes" id="UP001159427"/>
    </source>
</evidence>
<organism evidence="1 2">
    <name type="scientific">Porites evermanni</name>
    <dbReference type="NCBI Taxonomy" id="104178"/>
    <lineage>
        <taxon>Eukaryota</taxon>
        <taxon>Metazoa</taxon>
        <taxon>Cnidaria</taxon>
        <taxon>Anthozoa</taxon>
        <taxon>Hexacorallia</taxon>
        <taxon>Scleractinia</taxon>
        <taxon>Fungiina</taxon>
        <taxon>Poritidae</taxon>
        <taxon>Porites</taxon>
    </lineage>
</organism>
<evidence type="ECO:0000313" key="1">
    <source>
        <dbReference type="EMBL" id="CAH3028961.1"/>
    </source>
</evidence>
<gene>
    <name evidence="1" type="ORF">PEVE_00035234</name>
</gene>
<dbReference type="PANTHER" id="PTHR46289:SF14">
    <property type="entry name" value="DUF4371 DOMAIN-CONTAINING PROTEIN"/>
    <property type="match status" value="1"/>
</dbReference>
<name>A0ABN8MNM5_9CNID</name>
<reference evidence="1 2" key="1">
    <citation type="submission" date="2022-05" db="EMBL/GenBank/DDBJ databases">
        <authorList>
            <consortium name="Genoscope - CEA"/>
            <person name="William W."/>
        </authorList>
    </citation>
    <scope>NUCLEOTIDE SEQUENCE [LARGE SCALE GENOMIC DNA]</scope>
</reference>
<dbReference type="InterPro" id="IPR012337">
    <property type="entry name" value="RNaseH-like_sf"/>
</dbReference>
<sequence length="214" mass="24458">MSGCLNGASSLIRAEHDKAIYVHCMNHRLNLCVADTCELPLVRNMMDVVRNLSEVLDNSSKRQQHWISKIRVSMPAANHFVLPSMTRIIQRQVHRNNAPATTPEDYYRINLTTDFLNHALMQLDSRFEDDVFVCYKEFSKAITVPLNSGALIPKLLDDSRQQMLAILEVAISDSSIHSDIQLVLEQHLKEHHEDKRSVTSILRHPDALEHKLNS</sequence>
<accession>A0ABN8MNM5</accession>
<dbReference type="PANTHER" id="PTHR46289">
    <property type="entry name" value="52 KDA REPRESSOR OF THE INHIBITOR OF THE PROTEIN KINASE-LIKE PROTEIN-RELATED"/>
    <property type="match status" value="1"/>
</dbReference>
<proteinExistence type="predicted"/>
<protein>
    <recommendedName>
        <fullName evidence="3">Zinc finger MYM-type protein 1</fullName>
    </recommendedName>
</protein>
<dbReference type="InterPro" id="IPR052958">
    <property type="entry name" value="IFN-induced_PKR_regulator"/>
</dbReference>
<dbReference type="SUPFAM" id="SSF53098">
    <property type="entry name" value="Ribonuclease H-like"/>
    <property type="match status" value="1"/>
</dbReference>
<evidence type="ECO:0008006" key="3">
    <source>
        <dbReference type="Google" id="ProtNLM"/>
    </source>
</evidence>
<comment type="caution">
    <text evidence="1">The sequence shown here is derived from an EMBL/GenBank/DDBJ whole genome shotgun (WGS) entry which is preliminary data.</text>
</comment>
<dbReference type="Proteomes" id="UP001159427">
    <property type="component" value="Unassembled WGS sequence"/>
</dbReference>
<dbReference type="EMBL" id="CALNXI010000543">
    <property type="protein sequence ID" value="CAH3028961.1"/>
    <property type="molecule type" value="Genomic_DNA"/>
</dbReference>
<keyword evidence="2" id="KW-1185">Reference proteome</keyword>